<evidence type="ECO:0000313" key="2">
    <source>
        <dbReference type="Proteomes" id="UP000601435"/>
    </source>
</evidence>
<organism evidence="1 2">
    <name type="scientific">Symbiodinium necroappetens</name>
    <dbReference type="NCBI Taxonomy" id="1628268"/>
    <lineage>
        <taxon>Eukaryota</taxon>
        <taxon>Sar</taxon>
        <taxon>Alveolata</taxon>
        <taxon>Dinophyceae</taxon>
        <taxon>Suessiales</taxon>
        <taxon>Symbiodiniaceae</taxon>
        <taxon>Symbiodinium</taxon>
    </lineage>
</organism>
<protein>
    <submittedName>
        <fullName evidence="1">Uncharacterized protein</fullName>
    </submittedName>
</protein>
<evidence type="ECO:0000313" key="1">
    <source>
        <dbReference type="EMBL" id="CAE7401858.1"/>
    </source>
</evidence>
<dbReference type="OrthoDB" id="468920at2759"/>
<keyword evidence="2" id="KW-1185">Reference proteome</keyword>
<comment type="caution">
    <text evidence="1">The sequence shown here is derived from an EMBL/GenBank/DDBJ whole genome shotgun (WGS) entry which is preliminary data.</text>
</comment>
<gene>
    <name evidence="1" type="ORF">SNEC2469_LOCUS10997</name>
</gene>
<dbReference type="EMBL" id="CAJNJA010017466">
    <property type="protein sequence ID" value="CAE7401858.1"/>
    <property type="molecule type" value="Genomic_DNA"/>
</dbReference>
<reference evidence="1" key="1">
    <citation type="submission" date="2021-02" db="EMBL/GenBank/DDBJ databases">
        <authorList>
            <person name="Dougan E. K."/>
            <person name="Rhodes N."/>
            <person name="Thang M."/>
            <person name="Chan C."/>
        </authorList>
    </citation>
    <scope>NUCLEOTIDE SEQUENCE</scope>
</reference>
<dbReference type="Proteomes" id="UP000601435">
    <property type="component" value="Unassembled WGS sequence"/>
</dbReference>
<proteinExistence type="predicted"/>
<sequence length="78" mass="8027">MLVPRGGGLLATAGYQQEAGSSVLFEHCSADRDGGGAHLNQTFTQGPNSSAIFRSCMAGQDGAWAAACPTAYSCQFEP</sequence>
<dbReference type="AlphaFoldDB" id="A0A812QSD6"/>
<name>A0A812QSD6_9DINO</name>
<accession>A0A812QSD6</accession>